<dbReference type="InterPro" id="IPR029146">
    <property type="entry name" value="Ten1_animal_plant"/>
</dbReference>
<reference evidence="2" key="1">
    <citation type="submission" date="2025-08" db="UniProtKB">
        <authorList>
            <consortium name="RefSeq"/>
        </authorList>
    </citation>
    <scope>IDENTIFICATION</scope>
    <source>
        <tissue evidence="2">Leaves</tissue>
    </source>
</reference>
<dbReference type="Pfam" id="PF15490">
    <property type="entry name" value="Ten1_2"/>
    <property type="match status" value="1"/>
</dbReference>
<dbReference type="GeneID" id="113738078"/>
<evidence type="ECO:0000313" key="1">
    <source>
        <dbReference type="Proteomes" id="UP001652660"/>
    </source>
</evidence>
<gene>
    <name evidence="2" type="primary">LOC113738078</name>
</gene>
<dbReference type="Gene3D" id="2.40.50.140">
    <property type="entry name" value="Nucleic acid-binding proteins"/>
    <property type="match status" value="1"/>
</dbReference>
<proteinExistence type="predicted"/>
<sequence length="110" mass="11832">MATSAVSFGALVTLEELVPSSSQFTQGASLRVTGKLQEYDIETAIASIVEGNASLKIDTQHLKVNLRIGSLYQFIGELLIDPSNQGSFCTSIIPDGTSALKQYMTLYITL</sequence>
<dbReference type="RefSeq" id="XP_071940274.1">
    <property type="nucleotide sequence ID" value="XM_072084173.1"/>
</dbReference>
<evidence type="ECO:0000313" key="2">
    <source>
        <dbReference type="RefSeq" id="XP_071940274.1"/>
    </source>
</evidence>
<dbReference type="Proteomes" id="UP001652660">
    <property type="component" value="Chromosome 3e"/>
</dbReference>
<accession>A0ABM4X8B8</accession>
<dbReference type="PANTHER" id="PTHR33905:SF1">
    <property type="entry name" value="CST COMPLEX SUBUNIT TEN1"/>
    <property type="match status" value="1"/>
</dbReference>
<dbReference type="InterPro" id="IPR012340">
    <property type="entry name" value="NA-bd_OB-fold"/>
</dbReference>
<keyword evidence="1" id="KW-1185">Reference proteome</keyword>
<name>A0ABM4X8B8_COFAR</name>
<organism evidence="1 2">
    <name type="scientific">Coffea arabica</name>
    <name type="common">Arabian coffee</name>
    <dbReference type="NCBI Taxonomy" id="13443"/>
    <lineage>
        <taxon>Eukaryota</taxon>
        <taxon>Viridiplantae</taxon>
        <taxon>Streptophyta</taxon>
        <taxon>Embryophyta</taxon>
        <taxon>Tracheophyta</taxon>
        <taxon>Spermatophyta</taxon>
        <taxon>Magnoliopsida</taxon>
        <taxon>eudicotyledons</taxon>
        <taxon>Gunneridae</taxon>
        <taxon>Pentapetalae</taxon>
        <taxon>asterids</taxon>
        <taxon>lamiids</taxon>
        <taxon>Gentianales</taxon>
        <taxon>Rubiaceae</taxon>
        <taxon>Ixoroideae</taxon>
        <taxon>Gardenieae complex</taxon>
        <taxon>Bertiereae - Coffeeae clade</taxon>
        <taxon>Coffeeae</taxon>
        <taxon>Coffea</taxon>
    </lineage>
</organism>
<dbReference type="PANTHER" id="PTHR33905">
    <property type="entry name" value="CST COMPLEX SUBUNIT TEN1"/>
    <property type="match status" value="1"/>
</dbReference>
<protein>
    <submittedName>
        <fullName evidence="2">CST complex subunit TEN1 isoform X3</fullName>
    </submittedName>
</protein>